<dbReference type="InterPro" id="IPR051675">
    <property type="entry name" value="Endo/Exo/Phosphatase_dom_1"/>
</dbReference>
<keyword evidence="2" id="KW-1133">Transmembrane helix</keyword>
<dbReference type="SMART" id="SM00278">
    <property type="entry name" value="HhH1"/>
    <property type="match status" value="2"/>
</dbReference>
<evidence type="ECO:0000313" key="4">
    <source>
        <dbReference type="EMBL" id="GAA1987823.1"/>
    </source>
</evidence>
<dbReference type="SUPFAM" id="SSF47781">
    <property type="entry name" value="RuvA domain 2-like"/>
    <property type="match status" value="1"/>
</dbReference>
<dbReference type="PANTHER" id="PTHR21180">
    <property type="entry name" value="ENDONUCLEASE/EXONUCLEASE/PHOSPHATASE FAMILY DOMAIN-CONTAINING PROTEIN 1"/>
    <property type="match status" value="1"/>
</dbReference>
<feature type="transmembrane region" description="Helical" evidence="2">
    <location>
        <begin position="179"/>
        <end position="201"/>
    </location>
</feature>
<dbReference type="EMBL" id="BAAAPU010000009">
    <property type="protein sequence ID" value="GAA1987823.1"/>
    <property type="molecule type" value="Genomic_DNA"/>
</dbReference>
<evidence type="ECO:0000259" key="3">
    <source>
        <dbReference type="SMART" id="SM00278"/>
    </source>
</evidence>
<feature type="domain" description="Helix-hairpin-helix DNA-binding motif class 1" evidence="3">
    <location>
        <begin position="398"/>
        <end position="417"/>
    </location>
</feature>
<keyword evidence="2" id="KW-0472">Membrane</keyword>
<name>A0ABN2SJG4_9MICO</name>
<feature type="region of interest" description="Disordered" evidence="1">
    <location>
        <begin position="324"/>
        <end position="362"/>
    </location>
</feature>
<evidence type="ECO:0000256" key="2">
    <source>
        <dbReference type="SAM" id="Phobius"/>
    </source>
</evidence>
<evidence type="ECO:0000313" key="5">
    <source>
        <dbReference type="Proteomes" id="UP001500013"/>
    </source>
</evidence>
<dbReference type="Pfam" id="PF12836">
    <property type="entry name" value="HHH_3"/>
    <property type="match status" value="1"/>
</dbReference>
<feature type="compositionally biased region" description="Basic residues" evidence="1">
    <location>
        <begin position="1"/>
        <end position="12"/>
    </location>
</feature>
<feature type="compositionally biased region" description="Basic and acidic residues" evidence="1">
    <location>
        <begin position="41"/>
        <end position="59"/>
    </location>
</feature>
<feature type="compositionally biased region" description="Acidic residues" evidence="1">
    <location>
        <begin position="60"/>
        <end position="73"/>
    </location>
</feature>
<feature type="compositionally biased region" description="Low complexity" evidence="1">
    <location>
        <begin position="98"/>
        <end position="120"/>
    </location>
</feature>
<dbReference type="Gene3D" id="3.10.560.10">
    <property type="entry name" value="Outer membrane lipoprotein wza domain like"/>
    <property type="match status" value="1"/>
</dbReference>
<feature type="compositionally biased region" description="Low complexity" evidence="1">
    <location>
        <begin position="241"/>
        <end position="251"/>
    </location>
</feature>
<keyword evidence="2" id="KW-0812">Transmembrane</keyword>
<dbReference type="InterPro" id="IPR003583">
    <property type="entry name" value="Hlx-hairpin-Hlx_DNA-bd_motif"/>
</dbReference>
<feature type="compositionally biased region" description="Gly residues" evidence="1">
    <location>
        <begin position="252"/>
        <end position="267"/>
    </location>
</feature>
<comment type="caution">
    <text evidence="4">The sequence shown here is derived from an EMBL/GenBank/DDBJ whole genome shotgun (WGS) entry which is preliminary data.</text>
</comment>
<feature type="region of interest" description="Disordered" evidence="1">
    <location>
        <begin position="241"/>
        <end position="267"/>
    </location>
</feature>
<gene>
    <name evidence="4" type="ORF">GCM10009817_31730</name>
</gene>
<feature type="compositionally biased region" description="Gly residues" evidence="1">
    <location>
        <begin position="338"/>
        <end position="358"/>
    </location>
</feature>
<dbReference type="InterPro" id="IPR019554">
    <property type="entry name" value="Soluble_ligand-bd"/>
</dbReference>
<reference evidence="4 5" key="1">
    <citation type="journal article" date="2019" name="Int. J. Syst. Evol. Microbiol.">
        <title>The Global Catalogue of Microorganisms (GCM) 10K type strain sequencing project: providing services to taxonomists for standard genome sequencing and annotation.</title>
        <authorList>
            <consortium name="The Broad Institute Genomics Platform"/>
            <consortium name="The Broad Institute Genome Sequencing Center for Infectious Disease"/>
            <person name="Wu L."/>
            <person name="Ma J."/>
        </authorList>
    </citation>
    <scope>NUCLEOTIDE SEQUENCE [LARGE SCALE GENOMIC DNA]</scope>
    <source>
        <strain evidence="4 5">JCM 15628</strain>
    </source>
</reference>
<keyword evidence="5" id="KW-1185">Reference proteome</keyword>
<feature type="region of interest" description="Disordered" evidence="1">
    <location>
        <begin position="1"/>
        <end position="130"/>
    </location>
</feature>
<feature type="domain" description="Helix-hairpin-helix DNA-binding motif class 1" evidence="3">
    <location>
        <begin position="368"/>
        <end position="387"/>
    </location>
</feature>
<proteinExistence type="predicted"/>
<protein>
    <recommendedName>
        <fullName evidence="3">Helix-hairpin-helix DNA-binding motif class 1 domain-containing protein</fullName>
    </recommendedName>
</protein>
<sequence>MLAPSYRRRMLFRRSQPPPDLERAARVLGAGSAPPSGPLRRSADREAAEPSPEMERSEAESSDAESWEAESWDAELLGFSSEDAEQAGGWVPSPPGSSGPADVPGGPSPAPSGGAAMPSGGALGRRSAGQVGSAVRRLTARATDDEVSLLDADLRRARRPGLLTVPDQLRTGRRGFSSAAVVSLLALVVAVACAFVLRVLWAERSASGSEQRAPAGHGVQVVGGTAAGAAGPAAGAGAWAQSSASASAESTSGGGPPGSGPSAGGSAGSAVVVHVVGQVNRPGLVRLRPGARVADAISAAGGARPGADLSVLNLARLVQDGEQLRVPRPGEAPVAGAGAPGGGAGAASGPGTSSGSGGPVSLNTADAASLDALPGVGPVLAQRIVDWRTEHGRFTSVDELGEVSGIGDKLMAQLRPKVTL</sequence>
<dbReference type="InterPro" id="IPR010994">
    <property type="entry name" value="RuvA_2-like"/>
</dbReference>
<dbReference type="PANTHER" id="PTHR21180:SF32">
    <property type="entry name" value="ENDONUCLEASE_EXONUCLEASE_PHOSPHATASE FAMILY DOMAIN-CONTAINING PROTEIN 1"/>
    <property type="match status" value="1"/>
</dbReference>
<organism evidence="4 5">
    <name type="scientific">Terrabacter lapilli</name>
    <dbReference type="NCBI Taxonomy" id="436231"/>
    <lineage>
        <taxon>Bacteria</taxon>
        <taxon>Bacillati</taxon>
        <taxon>Actinomycetota</taxon>
        <taxon>Actinomycetes</taxon>
        <taxon>Micrococcales</taxon>
        <taxon>Intrasporangiaceae</taxon>
        <taxon>Terrabacter</taxon>
    </lineage>
</organism>
<dbReference type="Proteomes" id="UP001500013">
    <property type="component" value="Unassembled WGS sequence"/>
</dbReference>
<evidence type="ECO:0000256" key="1">
    <source>
        <dbReference type="SAM" id="MobiDB-lite"/>
    </source>
</evidence>
<dbReference type="Pfam" id="PF10531">
    <property type="entry name" value="SLBB"/>
    <property type="match status" value="1"/>
</dbReference>
<accession>A0ABN2SJG4</accession>
<dbReference type="Gene3D" id="1.10.150.320">
    <property type="entry name" value="Photosystem II 12 kDa extrinsic protein"/>
    <property type="match status" value="1"/>
</dbReference>